<reference evidence="4" key="1">
    <citation type="journal article" date="2018" name="Front. Microbiol.">
        <title>Genome-Based Analysis Reveals the Taxonomy and Diversity of the Family Idiomarinaceae.</title>
        <authorList>
            <person name="Liu Y."/>
            <person name="Lai Q."/>
            <person name="Shao Z."/>
        </authorList>
    </citation>
    <scope>NUCLEOTIDE SEQUENCE [LARGE SCALE GENOMIC DNA]</scope>
    <source>
        <strain evidence="4">R22</strain>
    </source>
</reference>
<feature type="region of interest" description="Disordered" evidence="1">
    <location>
        <begin position="316"/>
        <end position="336"/>
    </location>
</feature>
<evidence type="ECO:0000256" key="1">
    <source>
        <dbReference type="SAM" id="MobiDB-lite"/>
    </source>
</evidence>
<keyword evidence="2" id="KW-0732">Signal</keyword>
<comment type="caution">
    <text evidence="3">The sequence shown here is derived from an EMBL/GenBank/DDBJ whole genome shotgun (WGS) entry which is preliminary data.</text>
</comment>
<evidence type="ECO:0000313" key="3">
    <source>
        <dbReference type="EMBL" id="RUO71777.1"/>
    </source>
</evidence>
<proteinExistence type="predicted"/>
<dbReference type="EMBL" id="PIQC01000003">
    <property type="protein sequence ID" value="RUO71777.1"/>
    <property type="molecule type" value="Genomic_DNA"/>
</dbReference>
<dbReference type="PROSITE" id="PS51257">
    <property type="entry name" value="PROKAR_LIPOPROTEIN"/>
    <property type="match status" value="1"/>
</dbReference>
<name>A0A432Z1M6_9GAMM</name>
<evidence type="ECO:0000313" key="4">
    <source>
        <dbReference type="Proteomes" id="UP000288058"/>
    </source>
</evidence>
<dbReference type="AlphaFoldDB" id="A0A432Z1M6"/>
<feature type="signal peptide" evidence="2">
    <location>
        <begin position="1"/>
        <end position="23"/>
    </location>
</feature>
<feature type="chain" id="PRO_5019433842" evidence="2">
    <location>
        <begin position="24"/>
        <end position="347"/>
    </location>
</feature>
<accession>A0A432Z1M6</accession>
<keyword evidence="4" id="KW-1185">Reference proteome</keyword>
<sequence>MNKPLVCVFVTLLLSACSSVANKATTQVSQAVKVSTPDAASGAKHYQQALDQYNLFMDNLGRVVYQAPPQCNGVKHFNVVHQVSPEHVIVGNDEANGIVIRLEQQNDDWHLYNTTVTFNRLLQIPWPLTPPTVRLALYHSVSQSQAKALAQQVQQKWPTVKVEWSTNQQQQIDSLKHWFAPQRVGFHGAIAELKPVNRDADFYSITEIELQHWVDSSYALRELELRVKNNQRFYHWFAQQPEKISELGSTYGAVNRYPFCAQVDQLQRHYQLTANDNPYAQLPSNTDFNQYSQLQRLILSQLYITLDGNVRSLLNDSQQPASEAESERPSIFSEPVAPVRIELNENN</sequence>
<protein>
    <submittedName>
        <fullName evidence="3">Uncharacterized protein</fullName>
    </submittedName>
</protein>
<gene>
    <name evidence="3" type="ORF">CWI78_04475</name>
</gene>
<organism evidence="3 4">
    <name type="scientific">Idiomarina ramblicola</name>
    <dbReference type="NCBI Taxonomy" id="263724"/>
    <lineage>
        <taxon>Bacteria</taxon>
        <taxon>Pseudomonadati</taxon>
        <taxon>Pseudomonadota</taxon>
        <taxon>Gammaproteobacteria</taxon>
        <taxon>Alteromonadales</taxon>
        <taxon>Idiomarinaceae</taxon>
        <taxon>Idiomarina</taxon>
    </lineage>
</organism>
<dbReference type="Proteomes" id="UP000288058">
    <property type="component" value="Unassembled WGS sequence"/>
</dbReference>
<evidence type="ECO:0000256" key="2">
    <source>
        <dbReference type="SAM" id="SignalP"/>
    </source>
</evidence>
<dbReference type="RefSeq" id="WP_126780672.1">
    <property type="nucleotide sequence ID" value="NZ_PIQC01000003.1"/>
</dbReference>